<reference evidence="1" key="1">
    <citation type="submission" date="2020-08" db="EMBL/GenBank/DDBJ databases">
        <title>Multicomponent nature underlies the extraordinary mechanical properties of spider dragline silk.</title>
        <authorList>
            <person name="Kono N."/>
            <person name="Nakamura H."/>
            <person name="Mori M."/>
            <person name="Yoshida Y."/>
            <person name="Ohtoshi R."/>
            <person name="Malay A.D."/>
            <person name="Moran D.A.P."/>
            <person name="Tomita M."/>
            <person name="Numata K."/>
            <person name="Arakawa K."/>
        </authorList>
    </citation>
    <scope>NUCLEOTIDE SEQUENCE</scope>
</reference>
<dbReference type="Proteomes" id="UP000887013">
    <property type="component" value="Unassembled WGS sequence"/>
</dbReference>
<accession>A0A8X6N9V5</accession>
<sequence>KRRGLTWMLGGQNDKDFRGCDGLAIHCAVGMVDGTTKKVEESWR</sequence>
<gene>
    <name evidence="1" type="ORF">NPIL_137171</name>
</gene>
<protein>
    <submittedName>
        <fullName evidence="1">Uncharacterized protein</fullName>
    </submittedName>
</protein>
<comment type="caution">
    <text evidence="1">The sequence shown here is derived from an EMBL/GenBank/DDBJ whole genome shotgun (WGS) entry which is preliminary data.</text>
</comment>
<dbReference type="EMBL" id="BMAW01007172">
    <property type="protein sequence ID" value="GFT02660.1"/>
    <property type="molecule type" value="Genomic_DNA"/>
</dbReference>
<evidence type="ECO:0000313" key="2">
    <source>
        <dbReference type="Proteomes" id="UP000887013"/>
    </source>
</evidence>
<keyword evidence="2" id="KW-1185">Reference proteome</keyword>
<feature type="non-terminal residue" evidence="1">
    <location>
        <position position="1"/>
    </location>
</feature>
<evidence type="ECO:0000313" key="1">
    <source>
        <dbReference type="EMBL" id="GFT02660.1"/>
    </source>
</evidence>
<name>A0A8X6N9V5_NEPPI</name>
<organism evidence="1 2">
    <name type="scientific">Nephila pilipes</name>
    <name type="common">Giant wood spider</name>
    <name type="synonym">Nephila maculata</name>
    <dbReference type="NCBI Taxonomy" id="299642"/>
    <lineage>
        <taxon>Eukaryota</taxon>
        <taxon>Metazoa</taxon>
        <taxon>Ecdysozoa</taxon>
        <taxon>Arthropoda</taxon>
        <taxon>Chelicerata</taxon>
        <taxon>Arachnida</taxon>
        <taxon>Araneae</taxon>
        <taxon>Araneomorphae</taxon>
        <taxon>Entelegynae</taxon>
        <taxon>Araneoidea</taxon>
        <taxon>Nephilidae</taxon>
        <taxon>Nephila</taxon>
    </lineage>
</organism>
<proteinExistence type="predicted"/>
<dbReference type="AlphaFoldDB" id="A0A8X6N9V5"/>